<dbReference type="KEGG" id="pdq:CL55_00005480"/>
<evidence type="ECO:0000256" key="14">
    <source>
        <dbReference type="SAM" id="SignalP"/>
    </source>
</evidence>
<dbReference type="EMBL" id="CP007501">
    <property type="protein sequence ID" value="AKD24881.1"/>
    <property type="molecule type" value="Genomic_DNA"/>
</dbReference>
<evidence type="ECO:0000256" key="8">
    <source>
        <dbReference type="ARBA" id="ARBA00023077"/>
    </source>
</evidence>
<dbReference type="Gene3D" id="2.170.130.10">
    <property type="entry name" value="TonB-dependent receptor, plug domain"/>
    <property type="match status" value="1"/>
</dbReference>
<dbReference type="STRING" id="1835254.CL55_00005480"/>
<feature type="chain" id="PRO_5002417180" evidence="14">
    <location>
        <begin position="28"/>
        <end position="651"/>
    </location>
</feature>
<dbReference type="PATRIC" id="fig|576611.7.peg.554"/>
<dbReference type="AlphaFoldDB" id="A0A0E3ZLE3"/>
<evidence type="ECO:0000259" key="16">
    <source>
        <dbReference type="Pfam" id="PF07715"/>
    </source>
</evidence>
<reference evidence="17 18" key="1">
    <citation type="submission" date="2014-03" db="EMBL/GenBank/DDBJ databases">
        <title>Genome of Polynucleobacter strain MWH-MoK4.</title>
        <authorList>
            <person name="Hahn M.W."/>
        </authorList>
    </citation>
    <scope>NUCLEOTIDE SEQUENCE [LARGE SCALE GENOMIC DNA]</scope>
    <source>
        <strain evidence="17 18">MWH-MoK4</strain>
    </source>
</reference>
<dbReference type="InterPro" id="IPR036942">
    <property type="entry name" value="Beta-barrel_TonB_sf"/>
</dbReference>
<evidence type="ECO:0000256" key="4">
    <source>
        <dbReference type="ARBA" id="ARBA00022452"/>
    </source>
</evidence>
<name>A0A0E3ZLE3_9BURK</name>
<protein>
    <submittedName>
        <fullName evidence="17">Outer membrane cobalamin receptor protein</fullName>
    </submittedName>
</protein>
<keyword evidence="18" id="KW-1185">Reference proteome</keyword>
<dbReference type="HOGENOM" id="CLU_008287_18_5_4"/>
<feature type="domain" description="TonB-dependent receptor-like beta-barrel" evidence="15">
    <location>
        <begin position="239"/>
        <end position="625"/>
    </location>
</feature>
<dbReference type="PANTHER" id="PTHR30069">
    <property type="entry name" value="TONB-DEPENDENT OUTER MEMBRANE RECEPTOR"/>
    <property type="match status" value="1"/>
</dbReference>
<dbReference type="InterPro" id="IPR000531">
    <property type="entry name" value="Beta-barrel_TonB"/>
</dbReference>
<keyword evidence="7" id="KW-0406">Ion transport</keyword>
<keyword evidence="4 12" id="KW-1134">Transmembrane beta strand</keyword>
<evidence type="ECO:0000256" key="13">
    <source>
        <dbReference type="RuleBase" id="RU003357"/>
    </source>
</evidence>
<gene>
    <name evidence="17" type="ORF">CL55_00005480</name>
</gene>
<accession>A0A0E3ZLE3</accession>
<feature type="signal peptide" evidence="14">
    <location>
        <begin position="1"/>
        <end position="27"/>
    </location>
</feature>
<organism evidence="17 18">
    <name type="scientific">Polynucleobacter duraquae</name>
    <dbReference type="NCBI Taxonomy" id="1835254"/>
    <lineage>
        <taxon>Bacteria</taxon>
        <taxon>Pseudomonadati</taxon>
        <taxon>Pseudomonadota</taxon>
        <taxon>Betaproteobacteria</taxon>
        <taxon>Burkholderiales</taxon>
        <taxon>Burkholderiaceae</taxon>
        <taxon>Polynucleobacter</taxon>
    </lineage>
</organism>
<dbReference type="InterPro" id="IPR039426">
    <property type="entry name" value="TonB-dep_rcpt-like"/>
</dbReference>
<evidence type="ECO:0000256" key="1">
    <source>
        <dbReference type="ARBA" id="ARBA00004571"/>
    </source>
</evidence>
<dbReference type="PROSITE" id="PS52016">
    <property type="entry name" value="TONB_DEPENDENT_REC_3"/>
    <property type="match status" value="1"/>
</dbReference>
<sequence length="651" mass="69324">MKQQFCNKAIVALLCGAAITLSTAAIAQTNPTVSVTNSPNPMNPIIVTATRTPTKANDVLADNVYIGSEEIAQAGQTSLVELLQRQRGVEISSVGGAGSPASIFLRGANSNQTLVLIDGVRTQSALSGSSTLQAIPLGIIDHIEIVFGPQSSLYGSDAIGGVIQIFTKKGVGAAKVSASTGYGSYGTSITDASLYGSLGEKNNTSYSLSASQEISTGFSSIASNNPCNPNTQSSATLASNFCNSPKLSMGRTGYTKSGASGRLSQEWDKGQEVGIQFLASRLENQYPVTSYYGGGIGDQVNNLGVFSAYSNNQVNQYWKSSLQLSQSYDLGQYIYTSGNPVTKTKLSTYTWQNDLNIGEDLLQLIAERKTANAIANDGNINQDQNTNTLAGAYKLQRGSHLANLALRNDSITGYGPQTTGSASYGYFFTQHVRGNINYGTGFKAPSFYDLYYPDYGNTSLLAEKSKNTEVGLHYESRALDLHATVFNSTISNLIQYTTTSPPCTTAQLNGSQGGCAGNAGVAKVSGVSLGGVSRISDLLLRASFDQQNPVAQTTGYLLAKRARQFGNIAAEYLIKSTKVGVEGTFQGGRYNSGNSNYMGGYGLYNLYASHELEKNLSLFGRWNNVFNKDYQLSYGYNTPGSNIFAGIRYAM</sequence>
<evidence type="ECO:0000256" key="6">
    <source>
        <dbReference type="ARBA" id="ARBA00022729"/>
    </source>
</evidence>
<comment type="similarity">
    <text evidence="2 12 13">Belongs to the TonB-dependent receptor family.</text>
</comment>
<evidence type="ECO:0000256" key="11">
    <source>
        <dbReference type="ARBA" id="ARBA00023237"/>
    </source>
</evidence>
<dbReference type="RefSeq" id="WP_052728736.1">
    <property type="nucleotide sequence ID" value="NZ_CP007501.1"/>
</dbReference>
<dbReference type="PANTHER" id="PTHR30069:SF53">
    <property type="entry name" value="COLICIN I RECEPTOR-RELATED"/>
    <property type="match status" value="1"/>
</dbReference>
<feature type="domain" description="TonB-dependent receptor plug" evidence="16">
    <location>
        <begin position="65"/>
        <end position="162"/>
    </location>
</feature>
<dbReference type="GO" id="GO:0015889">
    <property type="term" value="P:cobalamin transport"/>
    <property type="evidence" value="ECO:0007669"/>
    <property type="project" value="TreeGrafter"/>
</dbReference>
<dbReference type="SUPFAM" id="SSF56935">
    <property type="entry name" value="Porins"/>
    <property type="match status" value="1"/>
</dbReference>
<evidence type="ECO:0000256" key="5">
    <source>
        <dbReference type="ARBA" id="ARBA00022692"/>
    </source>
</evidence>
<evidence type="ECO:0000256" key="10">
    <source>
        <dbReference type="ARBA" id="ARBA00023170"/>
    </source>
</evidence>
<evidence type="ECO:0000256" key="9">
    <source>
        <dbReference type="ARBA" id="ARBA00023136"/>
    </source>
</evidence>
<dbReference type="InterPro" id="IPR037066">
    <property type="entry name" value="Plug_dom_sf"/>
</dbReference>
<keyword evidence="10 17" id="KW-0675">Receptor</keyword>
<dbReference type="Pfam" id="PF07715">
    <property type="entry name" value="Plug"/>
    <property type="match status" value="1"/>
</dbReference>
<dbReference type="Gene3D" id="2.40.170.20">
    <property type="entry name" value="TonB-dependent receptor, beta-barrel domain"/>
    <property type="match status" value="1"/>
</dbReference>
<keyword evidence="8 13" id="KW-0798">TonB box</keyword>
<evidence type="ECO:0000256" key="2">
    <source>
        <dbReference type="ARBA" id="ARBA00009810"/>
    </source>
</evidence>
<evidence type="ECO:0000256" key="3">
    <source>
        <dbReference type="ARBA" id="ARBA00022448"/>
    </source>
</evidence>
<dbReference type="GO" id="GO:0006811">
    <property type="term" value="P:monoatomic ion transport"/>
    <property type="evidence" value="ECO:0007669"/>
    <property type="project" value="UniProtKB-KW"/>
</dbReference>
<keyword evidence="6 14" id="KW-0732">Signal</keyword>
<dbReference type="OrthoDB" id="183532at2"/>
<evidence type="ECO:0000256" key="12">
    <source>
        <dbReference type="PROSITE-ProRule" id="PRU01360"/>
    </source>
</evidence>
<keyword evidence="3 12" id="KW-0813">Transport</keyword>
<dbReference type="GO" id="GO:0009279">
    <property type="term" value="C:cell outer membrane"/>
    <property type="evidence" value="ECO:0007669"/>
    <property type="project" value="UniProtKB-SubCell"/>
</dbReference>
<evidence type="ECO:0000256" key="7">
    <source>
        <dbReference type="ARBA" id="ARBA00023065"/>
    </source>
</evidence>
<keyword evidence="5 12" id="KW-0812">Transmembrane</keyword>
<keyword evidence="9 12" id="KW-0472">Membrane</keyword>
<dbReference type="Pfam" id="PF00593">
    <property type="entry name" value="TonB_dep_Rec_b-barrel"/>
    <property type="match status" value="1"/>
</dbReference>
<evidence type="ECO:0000313" key="18">
    <source>
        <dbReference type="Proteomes" id="UP000061135"/>
    </source>
</evidence>
<evidence type="ECO:0000259" key="15">
    <source>
        <dbReference type="Pfam" id="PF00593"/>
    </source>
</evidence>
<dbReference type="InterPro" id="IPR012910">
    <property type="entry name" value="Plug_dom"/>
</dbReference>
<dbReference type="Proteomes" id="UP000061135">
    <property type="component" value="Chromosome"/>
</dbReference>
<proteinExistence type="inferred from homology"/>
<evidence type="ECO:0000313" key="17">
    <source>
        <dbReference type="EMBL" id="AKD24881.1"/>
    </source>
</evidence>
<keyword evidence="11 12" id="KW-0998">Cell outer membrane</keyword>
<comment type="subcellular location">
    <subcellularLocation>
        <location evidence="1 12">Cell outer membrane</location>
        <topology evidence="1 12">Multi-pass membrane protein</topology>
    </subcellularLocation>
</comment>